<dbReference type="Pfam" id="PF00345">
    <property type="entry name" value="PapD_N"/>
    <property type="match status" value="1"/>
</dbReference>
<proteinExistence type="predicted"/>
<dbReference type="EMBL" id="LT174529">
    <property type="protein sequence ID" value="CZQ23817.1"/>
    <property type="molecule type" value="Genomic_DNA"/>
</dbReference>
<feature type="chain" id="PRO_5007904399" evidence="1">
    <location>
        <begin position="22"/>
        <end position="136"/>
    </location>
</feature>
<name>A0A170TVV0_ECOLX</name>
<evidence type="ECO:0000313" key="3">
    <source>
        <dbReference type="EMBL" id="CZQ23817.1"/>
    </source>
</evidence>
<reference evidence="3" key="2">
    <citation type="submission" date="2016-04" db="EMBL/GenBank/DDBJ databases">
        <title>Identification and characterization of the novel colonization factor, CS30, in enterotoxigenic Escherichia coli (ETEC).</title>
        <authorList>
            <person name="Von Mentzer A."/>
            <person name="Tobias J."/>
            <person name="Wiklund G."/>
            <person name="Pickard D."/>
            <person name="Sjoling A."/>
            <person name="Dougan G."/>
            <person name="Svennerholm A.M."/>
        </authorList>
    </citation>
    <scope>NUCLEOTIDE SEQUENCE [LARGE SCALE GENOMIC DNA]</scope>
    <source>
        <strain evidence="3">E873</strain>
        <plasmid evidence="3">E873p3</plasmid>
    </source>
</reference>
<keyword evidence="1" id="KW-0732">Signal</keyword>
<dbReference type="Gene3D" id="2.60.40.10">
    <property type="entry name" value="Immunoglobulins"/>
    <property type="match status" value="1"/>
</dbReference>
<dbReference type="InterPro" id="IPR013783">
    <property type="entry name" value="Ig-like_fold"/>
</dbReference>
<geneLocation type="plasmid" evidence="3">
    <name>E873p3</name>
</geneLocation>
<reference evidence="3" key="1">
    <citation type="submission" date="2016-01" db="EMBL/GenBank/DDBJ databases">
        <authorList>
            <person name="McClelland M."/>
            <person name="Jain A."/>
            <person name="Saraogi P."/>
            <person name="Mendelson R."/>
            <person name="Westerman R."/>
            <person name="SanMiguel P."/>
            <person name="Csonka L."/>
        </authorList>
    </citation>
    <scope>NUCLEOTIDE SEQUENCE</scope>
    <source>
        <strain evidence="3">E873</strain>
        <plasmid evidence="3">E873p3</plasmid>
    </source>
</reference>
<accession>A0A170TVV0</accession>
<sequence length="136" mass="15797">MKCLLILLLIILSFNNKGVLANVDYPFPEDTIINLNHDKKDLYLKGSIRISNPGSLVWLVQTWTEDENKSRYADVYPALMRLEPYSSKVLKVYPKSTPDRKELKWLLISFIPSQDKIGHNQLTIPVSYRLKIINKH</sequence>
<evidence type="ECO:0000256" key="1">
    <source>
        <dbReference type="SAM" id="SignalP"/>
    </source>
</evidence>
<dbReference type="RefSeq" id="WP_024167952.1">
    <property type="nucleotide sequence ID" value="NZ_JBHFJU010000006.1"/>
</dbReference>
<dbReference type="GO" id="GO:0030288">
    <property type="term" value="C:outer membrane-bounded periplasmic space"/>
    <property type="evidence" value="ECO:0007669"/>
    <property type="project" value="InterPro"/>
</dbReference>
<keyword evidence="3" id="KW-0614">Plasmid</keyword>
<dbReference type="InterPro" id="IPR016147">
    <property type="entry name" value="Pili_assmbl_chaperone_N"/>
</dbReference>
<feature type="signal peptide" evidence="1">
    <location>
        <begin position="1"/>
        <end position="21"/>
    </location>
</feature>
<gene>
    <name evidence="3" type="primary">csmE</name>
</gene>
<feature type="domain" description="Pili assembly chaperone N-terminal" evidence="2">
    <location>
        <begin position="33"/>
        <end position="133"/>
    </location>
</feature>
<dbReference type="InterPro" id="IPR008962">
    <property type="entry name" value="PapD-like_sf"/>
</dbReference>
<protein>
    <submittedName>
        <fullName evidence="3">CS30 fimbrial chaperone protein IIb</fullName>
    </submittedName>
</protein>
<evidence type="ECO:0000259" key="2">
    <source>
        <dbReference type="Pfam" id="PF00345"/>
    </source>
</evidence>
<dbReference type="SUPFAM" id="SSF49354">
    <property type="entry name" value="PapD-like"/>
    <property type="match status" value="1"/>
</dbReference>
<dbReference type="GO" id="GO:0071555">
    <property type="term" value="P:cell wall organization"/>
    <property type="evidence" value="ECO:0007669"/>
    <property type="project" value="InterPro"/>
</dbReference>
<organism evidence="3">
    <name type="scientific">Escherichia coli</name>
    <dbReference type="NCBI Taxonomy" id="562"/>
    <lineage>
        <taxon>Bacteria</taxon>
        <taxon>Pseudomonadati</taxon>
        <taxon>Pseudomonadota</taxon>
        <taxon>Gammaproteobacteria</taxon>
        <taxon>Enterobacterales</taxon>
        <taxon>Enterobacteriaceae</taxon>
        <taxon>Escherichia</taxon>
    </lineage>
</organism>
<dbReference type="AlphaFoldDB" id="A0A170TVV0"/>